<dbReference type="SUPFAM" id="SSF51206">
    <property type="entry name" value="cAMP-binding domain-like"/>
    <property type="match status" value="1"/>
</dbReference>
<dbReference type="GO" id="GO:0005249">
    <property type="term" value="F:voltage-gated potassium channel activity"/>
    <property type="evidence" value="ECO:0007669"/>
    <property type="project" value="UniProtKB-UniRule"/>
</dbReference>
<feature type="domain" description="Cyclic nucleotide-binding" evidence="7">
    <location>
        <begin position="14"/>
        <end position="73"/>
    </location>
</feature>
<reference evidence="8 9" key="1">
    <citation type="submission" date="2024-02" db="EMBL/GenBank/DDBJ databases">
        <authorList>
            <person name="Vignale AGUSTIN F."/>
            <person name="Sosa J E."/>
            <person name="Modenutti C."/>
        </authorList>
    </citation>
    <scope>NUCLEOTIDE SEQUENCE [LARGE SCALE GENOMIC DNA]</scope>
</reference>
<evidence type="ECO:0000256" key="2">
    <source>
        <dbReference type="ARBA" id="ARBA00022826"/>
    </source>
</evidence>
<keyword evidence="2 6" id="KW-0631">Potassium channel</keyword>
<evidence type="ECO:0000313" key="9">
    <source>
        <dbReference type="Proteomes" id="UP001642360"/>
    </source>
</evidence>
<dbReference type="PANTHER" id="PTHR45743:SF11">
    <property type="entry name" value="POTASSIUM CHANNEL"/>
    <property type="match status" value="1"/>
</dbReference>
<keyword evidence="6" id="KW-0813">Transport</keyword>
<keyword evidence="4 6" id="KW-0630">Potassium</keyword>
<evidence type="ECO:0000256" key="4">
    <source>
        <dbReference type="ARBA" id="ARBA00022958"/>
    </source>
</evidence>
<evidence type="ECO:0000256" key="5">
    <source>
        <dbReference type="ARBA" id="ARBA00023303"/>
    </source>
</evidence>
<evidence type="ECO:0000259" key="7">
    <source>
        <dbReference type="PROSITE" id="PS50042"/>
    </source>
</evidence>
<keyword evidence="1 6" id="KW-0633">Potassium transport</keyword>
<evidence type="ECO:0000256" key="6">
    <source>
        <dbReference type="RuleBase" id="RU369015"/>
    </source>
</evidence>
<evidence type="ECO:0000256" key="3">
    <source>
        <dbReference type="ARBA" id="ARBA00022882"/>
    </source>
</evidence>
<dbReference type="InterPro" id="IPR000595">
    <property type="entry name" value="cNMP-bd_dom"/>
</dbReference>
<dbReference type="EMBL" id="CAUOFW020004558">
    <property type="protein sequence ID" value="CAK9166232.1"/>
    <property type="molecule type" value="Genomic_DNA"/>
</dbReference>
<comment type="caution">
    <text evidence="8">The sequence shown here is derived from an EMBL/GenBank/DDBJ whole genome shotgun (WGS) entry which is preliminary data.</text>
</comment>
<protein>
    <recommendedName>
        <fullName evidence="6">Potassium channel</fullName>
    </recommendedName>
</protein>
<keyword evidence="9" id="KW-1185">Reference proteome</keyword>
<name>A0ABC8T9Y3_9AQUA</name>
<dbReference type="Pfam" id="PF00027">
    <property type="entry name" value="cNMP_binding"/>
    <property type="match status" value="1"/>
</dbReference>
<dbReference type="InterPro" id="IPR045319">
    <property type="entry name" value="KAT/AKT"/>
</dbReference>
<comment type="subunit">
    <text evidence="6">The potassium channel is composed of a homo- or heterotetrameric complex of pore-forming subunits.</text>
</comment>
<dbReference type="AlphaFoldDB" id="A0ABC8T9Y3"/>
<keyword evidence="3 6" id="KW-0851">Voltage-gated channel</keyword>
<dbReference type="SUPFAM" id="SSF48403">
    <property type="entry name" value="Ankyrin repeat"/>
    <property type="match status" value="1"/>
</dbReference>
<comment type="subcellular location">
    <subcellularLocation>
        <location evidence="6">Membrane</location>
        <topology evidence="6">Multi-pass membrane protein</topology>
    </subcellularLocation>
</comment>
<dbReference type="CDD" id="cd00038">
    <property type="entry name" value="CAP_ED"/>
    <property type="match status" value="1"/>
</dbReference>
<proteinExistence type="inferred from homology"/>
<dbReference type="GO" id="GO:0034702">
    <property type="term" value="C:monoatomic ion channel complex"/>
    <property type="evidence" value="ECO:0007669"/>
    <property type="project" value="UniProtKB-KW"/>
</dbReference>
<comment type="similarity">
    <text evidence="6">Belongs to the potassium channel family. Plant (TC 1.A.1.4) subfamily.</text>
</comment>
<comment type="function">
    <text evidence="6">Potassium channel.</text>
</comment>
<keyword evidence="5 6" id="KW-0407">Ion channel</keyword>
<dbReference type="PROSITE" id="PS50042">
    <property type="entry name" value="CNMP_BINDING_3"/>
    <property type="match status" value="1"/>
</dbReference>
<sequence length="153" mass="17546">MHSNERLTDPLYIQVEVGRSEDDETEQSLLHLQAYSSFGEISLLCNSPVPYTVQVSELSKLLWLDKQSFTDILDMYFFDGQTIINNLLEGKESNLRNKILESDFIIHIQQHESELAMRLNYAAHDGDLCRLRHLVEAGADPNKTDYDGRSPMV</sequence>
<dbReference type="InterPro" id="IPR014710">
    <property type="entry name" value="RmlC-like_jellyroll"/>
</dbReference>
<evidence type="ECO:0000313" key="8">
    <source>
        <dbReference type="EMBL" id="CAK9166232.1"/>
    </source>
</evidence>
<dbReference type="Gene3D" id="2.60.120.10">
    <property type="entry name" value="Jelly Rolls"/>
    <property type="match status" value="1"/>
</dbReference>
<dbReference type="Gene3D" id="1.25.40.20">
    <property type="entry name" value="Ankyrin repeat-containing domain"/>
    <property type="match status" value="1"/>
</dbReference>
<evidence type="ECO:0000256" key="1">
    <source>
        <dbReference type="ARBA" id="ARBA00022538"/>
    </source>
</evidence>
<gene>
    <name evidence="8" type="ORF">ILEXP_LOCUS35437</name>
</gene>
<dbReference type="InterPro" id="IPR018490">
    <property type="entry name" value="cNMP-bd_dom_sf"/>
</dbReference>
<keyword evidence="6" id="KW-0406">Ion transport</keyword>
<organism evidence="8 9">
    <name type="scientific">Ilex paraguariensis</name>
    <name type="common">yerba mate</name>
    <dbReference type="NCBI Taxonomy" id="185542"/>
    <lineage>
        <taxon>Eukaryota</taxon>
        <taxon>Viridiplantae</taxon>
        <taxon>Streptophyta</taxon>
        <taxon>Embryophyta</taxon>
        <taxon>Tracheophyta</taxon>
        <taxon>Spermatophyta</taxon>
        <taxon>Magnoliopsida</taxon>
        <taxon>eudicotyledons</taxon>
        <taxon>Gunneridae</taxon>
        <taxon>Pentapetalae</taxon>
        <taxon>asterids</taxon>
        <taxon>campanulids</taxon>
        <taxon>Aquifoliales</taxon>
        <taxon>Aquifoliaceae</taxon>
        <taxon>Ilex</taxon>
    </lineage>
</organism>
<dbReference type="PANTHER" id="PTHR45743">
    <property type="entry name" value="POTASSIUM CHANNEL AKT1"/>
    <property type="match status" value="1"/>
</dbReference>
<accession>A0ABC8T9Y3</accession>
<dbReference type="Proteomes" id="UP001642360">
    <property type="component" value="Unassembled WGS sequence"/>
</dbReference>
<dbReference type="InterPro" id="IPR036770">
    <property type="entry name" value="Ankyrin_rpt-contain_sf"/>
</dbReference>
<comment type="domain">
    <text evidence="6">The segment S4 is probably the voltage-sensor and is characterized by a series of positively charged amino acids. The pore-forming region H5 is enclosed by the transmembrane segments S5 and S6 in the Shaker-type (1P/6TM) and contains the GYGD signature motif which seems to be involved in potassium selectivity.</text>
</comment>